<gene>
    <name evidence="3" type="ORF">DES51_104204</name>
</gene>
<dbReference type="AlphaFoldDB" id="A0A318KR21"/>
<organism evidence="3 4">
    <name type="scientific">Dielma fastidiosa</name>
    <dbReference type="NCBI Taxonomy" id="1034346"/>
    <lineage>
        <taxon>Bacteria</taxon>
        <taxon>Bacillati</taxon>
        <taxon>Bacillota</taxon>
        <taxon>Erysipelotrichia</taxon>
        <taxon>Erysipelotrichales</taxon>
        <taxon>Erysipelotrichaceae</taxon>
        <taxon>Dielma</taxon>
    </lineage>
</organism>
<keyword evidence="4" id="KW-1185">Reference proteome</keyword>
<dbReference type="CDD" id="cd01106">
    <property type="entry name" value="HTH_TipAL-Mta"/>
    <property type="match status" value="1"/>
</dbReference>
<sequence>MKTVKEVSEISGISVRTLHYYDKINLLKPTAYSVSGYRYYDEEALAKLQQILFFKEFDLPLKKIKIIIENPSFDKEAALIKQKRLLQMKKHRLGNLIRLIDDVMKGENTMSFKEFSQLEIEQLFQELITDMREEQLQALTDQFGGIEAYRQVYMNHAGESKAQQNFKKMIEWYGKPSENNQLLNSYQRRIDELFKRIAEHERLGGDELSAKRMIGEYEFVCRQLYQAVDVKALLCKQAELFVKDKEMLSVLDQRYGKGSALAISHAIMNFYS</sequence>
<dbReference type="InterPro" id="IPR000551">
    <property type="entry name" value="MerR-type_HTH_dom"/>
</dbReference>
<dbReference type="RefSeq" id="WP_022938000.1">
    <property type="nucleotide sequence ID" value="NZ_CABKRQ010000004.1"/>
</dbReference>
<dbReference type="PROSITE" id="PS50937">
    <property type="entry name" value="HTH_MERR_2"/>
    <property type="match status" value="1"/>
</dbReference>
<accession>A0A318KR21</accession>
<feature type="domain" description="HTH merR-type" evidence="2">
    <location>
        <begin position="1"/>
        <end position="70"/>
    </location>
</feature>
<name>A0A318KR21_9FIRM</name>
<dbReference type="Pfam" id="PF13411">
    <property type="entry name" value="MerR_1"/>
    <property type="match status" value="1"/>
</dbReference>
<dbReference type="OrthoDB" id="9773308at2"/>
<dbReference type="EMBL" id="QJKH01000004">
    <property type="protein sequence ID" value="PXX80199.1"/>
    <property type="molecule type" value="Genomic_DNA"/>
</dbReference>
<dbReference type="SUPFAM" id="SSF46955">
    <property type="entry name" value="Putative DNA-binding domain"/>
    <property type="match status" value="1"/>
</dbReference>
<protein>
    <submittedName>
        <fullName evidence="3">DNA-binding transcriptional MerR regulator</fullName>
    </submittedName>
</protein>
<dbReference type="PANTHER" id="PTHR30204">
    <property type="entry name" value="REDOX-CYCLING DRUG-SENSING TRANSCRIPTIONAL ACTIVATOR SOXR"/>
    <property type="match status" value="1"/>
</dbReference>
<reference evidence="3 4" key="1">
    <citation type="submission" date="2018-05" db="EMBL/GenBank/DDBJ databases">
        <title>Genomic Encyclopedia of Type Strains, Phase IV (KMG-IV): sequencing the most valuable type-strain genomes for metagenomic binning, comparative biology and taxonomic classification.</title>
        <authorList>
            <person name="Goeker M."/>
        </authorList>
    </citation>
    <scope>NUCLEOTIDE SEQUENCE [LARGE SCALE GENOMIC DNA]</scope>
    <source>
        <strain evidence="3 4">JC118</strain>
    </source>
</reference>
<dbReference type="PANTHER" id="PTHR30204:SF90">
    <property type="entry name" value="HTH-TYPE TRANSCRIPTIONAL ACTIVATOR MTA"/>
    <property type="match status" value="1"/>
</dbReference>
<dbReference type="InterPro" id="IPR009061">
    <property type="entry name" value="DNA-bd_dom_put_sf"/>
</dbReference>
<evidence type="ECO:0000313" key="4">
    <source>
        <dbReference type="Proteomes" id="UP000247612"/>
    </source>
</evidence>
<evidence type="ECO:0000313" key="3">
    <source>
        <dbReference type="EMBL" id="PXX80199.1"/>
    </source>
</evidence>
<comment type="caution">
    <text evidence="3">The sequence shown here is derived from an EMBL/GenBank/DDBJ whole genome shotgun (WGS) entry which is preliminary data.</text>
</comment>
<dbReference type="SMART" id="SM00422">
    <property type="entry name" value="HTH_MERR"/>
    <property type="match status" value="1"/>
</dbReference>
<dbReference type="Gene3D" id="1.10.1660.10">
    <property type="match status" value="1"/>
</dbReference>
<dbReference type="GO" id="GO:0003677">
    <property type="term" value="F:DNA binding"/>
    <property type="evidence" value="ECO:0007669"/>
    <property type="project" value="UniProtKB-KW"/>
</dbReference>
<keyword evidence="1 3" id="KW-0238">DNA-binding</keyword>
<proteinExistence type="predicted"/>
<evidence type="ECO:0000256" key="1">
    <source>
        <dbReference type="ARBA" id="ARBA00023125"/>
    </source>
</evidence>
<dbReference type="Proteomes" id="UP000247612">
    <property type="component" value="Unassembled WGS sequence"/>
</dbReference>
<dbReference type="GO" id="GO:0003700">
    <property type="term" value="F:DNA-binding transcription factor activity"/>
    <property type="evidence" value="ECO:0007669"/>
    <property type="project" value="InterPro"/>
</dbReference>
<evidence type="ECO:0000259" key="2">
    <source>
        <dbReference type="PROSITE" id="PS50937"/>
    </source>
</evidence>
<dbReference type="InterPro" id="IPR047057">
    <property type="entry name" value="MerR_fam"/>
</dbReference>
<dbReference type="STRING" id="1034346.GCA_000313565_01697"/>